<feature type="region of interest" description="Disordered" evidence="1">
    <location>
        <begin position="19"/>
        <end position="46"/>
    </location>
</feature>
<reference evidence="3" key="1">
    <citation type="submission" date="2015-07" db="EMBL/GenBank/DDBJ databases">
        <authorList>
            <person name="Ju K.-S."/>
            <person name="Doroghazi J.R."/>
            <person name="Metcalf W.W."/>
        </authorList>
    </citation>
    <scope>NUCLEOTIDE SEQUENCE [LARGE SCALE GENOMIC DNA]</scope>
    <source>
        <strain evidence="3">NRRL ISP-5002</strain>
    </source>
</reference>
<evidence type="ECO:0008006" key="4">
    <source>
        <dbReference type="Google" id="ProtNLM"/>
    </source>
</evidence>
<feature type="compositionally biased region" description="Basic and acidic residues" evidence="1">
    <location>
        <begin position="31"/>
        <end position="46"/>
    </location>
</feature>
<dbReference type="AlphaFoldDB" id="A0A0N0H2A3"/>
<evidence type="ECO:0000313" key="2">
    <source>
        <dbReference type="EMBL" id="KPC65221.1"/>
    </source>
</evidence>
<dbReference type="EMBL" id="LGKG01000046">
    <property type="protein sequence ID" value="KPC65221.1"/>
    <property type="molecule type" value="Genomic_DNA"/>
</dbReference>
<protein>
    <recommendedName>
        <fullName evidence="4">Histidine kinase/HSP90-like ATPase domain-containing protein</fullName>
    </recommendedName>
</protein>
<organism evidence="2 3">
    <name type="scientific">Streptomyces chattanoogensis</name>
    <dbReference type="NCBI Taxonomy" id="66876"/>
    <lineage>
        <taxon>Bacteria</taxon>
        <taxon>Bacillati</taxon>
        <taxon>Actinomycetota</taxon>
        <taxon>Actinomycetes</taxon>
        <taxon>Kitasatosporales</taxon>
        <taxon>Streptomycetaceae</taxon>
        <taxon>Streptomyces</taxon>
    </lineage>
</organism>
<sequence length="73" mass="7844">MAGGDEFSPAVLDAEHLQLAHGQGASGLQDGSDRHPRQARTTDEGGRGLFLVAQLAQLAQRWGTRYVRDGKTI</sequence>
<dbReference type="Proteomes" id="UP000037982">
    <property type="component" value="Unassembled WGS sequence"/>
</dbReference>
<gene>
    <name evidence="2" type="ORF">ADL29_07595</name>
</gene>
<proteinExistence type="predicted"/>
<name>A0A0N0H2A3_9ACTN</name>
<dbReference type="PATRIC" id="fig|66876.3.peg.1662"/>
<evidence type="ECO:0000256" key="1">
    <source>
        <dbReference type="SAM" id="MobiDB-lite"/>
    </source>
</evidence>
<accession>A0A0N0H2A3</accession>
<comment type="caution">
    <text evidence="2">The sequence shown here is derived from an EMBL/GenBank/DDBJ whole genome shotgun (WGS) entry which is preliminary data.</text>
</comment>
<evidence type="ECO:0000313" key="3">
    <source>
        <dbReference type="Proteomes" id="UP000037982"/>
    </source>
</evidence>
<keyword evidence="3" id="KW-1185">Reference proteome</keyword>